<sequence>MICLTISSSRTAYGETPLVRLPLLKRPVGTRVDKHKHIDSEDDLLDRINTIWSLSIEANFLPIQAPATNVYRSQIHNSLHGHTKQTSESFSKISRGNVGDPHSQLALWHHRSFSYHAWLSLENDGHDELLIHVNTR</sequence>
<dbReference type="AlphaFoldDB" id="A0A1B0A6R0"/>
<reference evidence="2" key="1">
    <citation type="submission" date="2014-03" db="EMBL/GenBank/DDBJ databases">
        <authorList>
            <person name="Aksoy S."/>
            <person name="Warren W."/>
            <person name="Wilson R.K."/>
        </authorList>
    </citation>
    <scope>NUCLEOTIDE SEQUENCE [LARGE SCALE GENOMIC DNA]</scope>
    <source>
        <strain evidence="2">IAEA</strain>
    </source>
</reference>
<evidence type="ECO:0000313" key="1">
    <source>
        <dbReference type="EnsemblMetazoa" id="GPAI036026-PA"/>
    </source>
</evidence>
<name>A0A1B0A6R0_GLOPL</name>
<reference evidence="1" key="2">
    <citation type="submission" date="2020-05" db="UniProtKB">
        <authorList>
            <consortium name="EnsemblMetazoa"/>
        </authorList>
    </citation>
    <scope>IDENTIFICATION</scope>
    <source>
        <strain evidence="1">IAEA</strain>
    </source>
</reference>
<evidence type="ECO:0000313" key="2">
    <source>
        <dbReference type="Proteomes" id="UP000092445"/>
    </source>
</evidence>
<dbReference type="EnsemblMetazoa" id="GPAI036026-RA">
    <property type="protein sequence ID" value="GPAI036026-PA"/>
    <property type="gene ID" value="GPAI036026"/>
</dbReference>
<dbReference type="VEuPathDB" id="VectorBase:GPAI036026"/>
<accession>A0A1B0A6R0</accession>
<proteinExistence type="predicted"/>
<organism evidence="1 2">
    <name type="scientific">Glossina pallidipes</name>
    <name type="common">Tsetse fly</name>
    <dbReference type="NCBI Taxonomy" id="7398"/>
    <lineage>
        <taxon>Eukaryota</taxon>
        <taxon>Metazoa</taxon>
        <taxon>Ecdysozoa</taxon>
        <taxon>Arthropoda</taxon>
        <taxon>Hexapoda</taxon>
        <taxon>Insecta</taxon>
        <taxon>Pterygota</taxon>
        <taxon>Neoptera</taxon>
        <taxon>Endopterygota</taxon>
        <taxon>Diptera</taxon>
        <taxon>Brachycera</taxon>
        <taxon>Muscomorpha</taxon>
        <taxon>Hippoboscoidea</taxon>
        <taxon>Glossinidae</taxon>
        <taxon>Glossina</taxon>
    </lineage>
</organism>
<keyword evidence="2" id="KW-1185">Reference proteome</keyword>
<protein>
    <submittedName>
        <fullName evidence="1">Uncharacterized protein</fullName>
    </submittedName>
</protein>
<dbReference type="Proteomes" id="UP000092445">
    <property type="component" value="Unassembled WGS sequence"/>
</dbReference>